<feature type="region of interest" description="Disordered" evidence="7">
    <location>
        <begin position="441"/>
        <end position="475"/>
    </location>
</feature>
<dbReference type="GO" id="GO:0006629">
    <property type="term" value="P:lipid metabolic process"/>
    <property type="evidence" value="ECO:0007669"/>
    <property type="project" value="UniProtKB-KW"/>
</dbReference>
<keyword evidence="6 8" id="KW-0472">Membrane</keyword>
<dbReference type="PANTHER" id="PTHR24006">
    <property type="entry name" value="UBIQUITIN CARBOXYL-TERMINAL HYDROLASE"/>
    <property type="match status" value="1"/>
</dbReference>
<feature type="compositionally biased region" description="Polar residues" evidence="7">
    <location>
        <begin position="454"/>
        <end position="474"/>
    </location>
</feature>
<dbReference type="InterPro" id="IPR028889">
    <property type="entry name" value="USP"/>
</dbReference>
<dbReference type="Pfam" id="PF06775">
    <property type="entry name" value="Seipin"/>
    <property type="match status" value="1"/>
</dbReference>
<reference evidence="10" key="1">
    <citation type="submission" date="2021-02" db="EMBL/GenBank/DDBJ databases">
        <authorList>
            <person name="Nowell W R."/>
        </authorList>
    </citation>
    <scope>NUCLEOTIDE SEQUENCE</scope>
</reference>
<evidence type="ECO:0000313" key="10">
    <source>
        <dbReference type="EMBL" id="CAF0776915.1"/>
    </source>
</evidence>
<dbReference type="InterPro" id="IPR001394">
    <property type="entry name" value="Peptidase_C19_UCH"/>
</dbReference>
<dbReference type="Gene3D" id="3.90.70.10">
    <property type="entry name" value="Cysteine proteinases"/>
    <property type="match status" value="1"/>
</dbReference>
<evidence type="ECO:0000256" key="1">
    <source>
        <dbReference type="ARBA" id="ARBA00004477"/>
    </source>
</evidence>
<keyword evidence="3" id="KW-0256">Endoplasmic reticulum</keyword>
<dbReference type="GO" id="GO:0016579">
    <property type="term" value="P:protein deubiquitination"/>
    <property type="evidence" value="ECO:0007669"/>
    <property type="project" value="InterPro"/>
</dbReference>
<dbReference type="Pfam" id="PF00443">
    <property type="entry name" value="UCH"/>
    <property type="match status" value="1"/>
</dbReference>
<dbReference type="PROSITE" id="PS00972">
    <property type="entry name" value="USP_1"/>
    <property type="match status" value="1"/>
</dbReference>
<dbReference type="GO" id="GO:0005789">
    <property type="term" value="C:endoplasmic reticulum membrane"/>
    <property type="evidence" value="ECO:0007669"/>
    <property type="project" value="UniProtKB-SubCell"/>
</dbReference>
<organism evidence="10 12">
    <name type="scientific">Rotaria sordida</name>
    <dbReference type="NCBI Taxonomy" id="392033"/>
    <lineage>
        <taxon>Eukaryota</taxon>
        <taxon>Metazoa</taxon>
        <taxon>Spiralia</taxon>
        <taxon>Gnathifera</taxon>
        <taxon>Rotifera</taxon>
        <taxon>Eurotatoria</taxon>
        <taxon>Bdelloidea</taxon>
        <taxon>Philodinida</taxon>
        <taxon>Philodinidae</taxon>
        <taxon>Rotaria</taxon>
    </lineage>
</organism>
<dbReference type="Proteomes" id="UP000663882">
    <property type="component" value="Unassembled WGS sequence"/>
</dbReference>
<gene>
    <name evidence="10" type="ORF">RFH988_LOCUS2675</name>
    <name evidence="11" type="ORF">SEV965_LOCUS2411</name>
</gene>
<dbReference type="AlphaFoldDB" id="A0A813R8X3"/>
<dbReference type="EMBL" id="CAJNOO010000059">
    <property type="protein sequence ID" value="CAF0776915.1"/>
    <property type="molecule type" value="Genomic_DNA"/>
</dbReference>
<comment type="caution">
    <text evidence="10">The sequence shown here is derived from an EMBL/GenBank/DDBJ whole genome shotgun (WGS) entry which is preliminary data.</text>
</comment>
<feature type="domain" description="USP" evidence="9">
    <location>
        <begin position="559"/>
        <end position="673"/>
    </location>
</feature>
<keyword evidence="5" id="KW-0443">Lipid metabolism</keyword>
<evidence type="ECO:0000313" key="11">
    <source>
        <dbReference type="EMBL" id="CAF0836976.1"/>
    </source>
</evidence>
<evidence type="ECO:0000256" key="6">
    <source>
        <dbReference type="ARBA" id="ARBA00023136"/>
    </source>
</evidence>
<evidence type="ECO:0000256" key="4">
    <source>
        <dbReference type="ARBA" id="ARBA00022989"/>
    </source>
</evidence>
<proteinExistence type="predicted"/>
<evidence type="ECO:0000259" key="9">
    <source>
        <dbReference type="PROSITE" id="PS50235"/>
    </source>
</evidence>
<keyword evidence="2 8" id="KW-0812">Transmembrane</keyword>
<dbReference type="InterPro" id="IPR038765">
    <property type="entry name" value="Papain-like_cys_pep_sf"/>
</dbReference>
<evidence type="ECO:0000313" key="12">
    <source>
        <dbReference type="Proteomes" id="UP000663882"/>
    </source>
</evidence>
<dbReference type="EMBL" id="CAJNOU010000054">
    <property type="protein sequence ID" value="CAF0836976.1"/>
    <property type="molecule type" value="Genomic_DNA"/>
</dbReference>
<dbReference type="GO" id="GO:0004843">
    <property type="term" value="F:cysteine-type deubiquitinase activity"/>
    <property type="evidence" value="ECO:0007669"/>
    <property type="project" value="InterPro"/>
</dbReference>
<dbReference type="InterPro" id="IPR050164">
    <property type="entry name" value="Peptidase_C19"/>
</dbReference>
<name>A0A813R8X3_9BILA</name>
<dbReference type="InterPro" id="IPR018200">
    <property type="entry name" value="USP_CS"/>
</dbReference>
<comment type="subcellular location">
    <subcellularLocation>
        <location evidence="1">Endoplasmic reticulum membrane</location>
        <topology evidence="1">Multi-pass membrane protein</topology>
    </subcellularLocation>
</comment>
<dbReference type="GO" id="GO:0140042">
    <property type="term" value="P:lipid droplet formation"/>
    <property type="evidence" value="ECO:0007669"/>
    <property type="project" value="UniProtKB-ARBA"/>
</dbReference>
<evidence type="ECO:0000256" key="2">
    <source>
        <dbReference type="ARBA" id="ARBA00022692"/>
    </source>
</evidence>
<keyword evidence="4 8" id="KW-1133">Transmembrane helix</keyword>
<sequence length="673" mass="77641">MGTRFSTRNLIQYTQSLMTFICGSICLLLLSILTYVTLRKHLLPTSHLIMPMSLGLPPSFNLKDDVIFLKSSTNFPSYLVSYINLSDTIYDQYPLDISSHSYRVELHCYSPRSYRNRQLGSFFVQLILNSTSHQLIIEHSRLILFPYQSDIIRLIRTFLFLPLSILHIDYDRWHLKEILIERLNNQEKSKRFIEIIQLNIIPSTFQLDQCSIHFDIRDLTGLIINVKMNQHKCKGYLIDSTHGKLQKKKDALLEFIFAENALCLTVSAQNVNIITYTLNNNTISKVILSSALLAINLIDKKQIKISGIGKNKLSELKNILDCLLHEDYNAYQTFVENFCNNSFNSNNISRNELSKINQSTHSIHNDSSLLSDITSKKQPKIDKMKHTNQFLENDENSQPTMLNTSKTIEKKKNTLLSASNFYPHSQDDHHHNSIDENIDHTTQVQQQSRKRTSENQFSTSSIRFQHATNTTSPYFSHKTDYKIKRNTSNGESRISLLSNIYSKPLNNNTRFRNNDDDDNEEYLYNCHDSPYTTKKLDNQSSTDISLSKAVTTTMNLRKKGLKNIGATCYMNSILQCLLNIDPFRYDLMVTNSELITSSLLEENTIYLCVLKILALLQDRQSTQSQHSTTTQLTDDERTVESQALINLKKAVEKHSGNFLGSRQQVRYKLMSMR</sequence>
<dbReference type="PROSITE" id="PS50235">
    <property type="entry name" value="USP_3"/>
    <property type="match status" value="1"/>
</dbReference>
<dbReference type="SUPFAM" id="SSF54001">
    <property type="entry name" value="Cysteine proteinases"/>
    <property type="match status" value="1"/>
</dbReference>
<dbReference type="OrthoDB" id="289038at2759"/>
<accession>A0A813R8X3</accession>
<evidence type="ECO:0000256" key="8">
    <source>
        <dbReference type="SAM" id="Phobius"/>
    </source>
</evidence>
<dbReference type="InterPro" id="IPR009617">
    <property type="entry name" value="Seipin"/>
</dbReference>
<evidence type="ECO:0000256" key="7">
    <source>
        <dbReference type="SAM" id="MobiDB-lite"/>
    </source>
</evidence>
<evidence type="ECO:0000256" key="3">
    <source>
        <dbReference type="ARBA" id="ARBA00022824"/>
    </source>
</evidence>
<dbReference type="CDD" id="cd23995">
    <property type="entry name" value="Seipin_BSCL2_like"/>
    <property type="match status" value="1"/>
</dbReference>
<dbReference type="Proteomes" id="UP000663889">
    <property type="component" value="Unassembled WGS sequence"/>
</dbReference>
<feature type="transmembrane region" description="Helical" evidence="8">
    <location>
        <begin position="20"/>
        <end position="38"/>
    </location>
</feature>
<evidence type="ECO:0000256" key="5">
    <source>
        <dbReference type="ARBA" id="ARBA00023098"/>
    </source>
</evidence>
<protein>
    <recommendedName>
        <fullName evidence="9">USP domain-containing protein</fullName>
    </recommendedName>
</protein>